<name>A0ABX4XJG7_9LIST</name>
<evidence type="ECO:0000256" key="1">
    <source>
        <dbReference type="SAM" id="SignalP"/>
    </source>
</evidence>
<keyword evidence="3" id="KW-1185">Reference proteome</keyword>
<comment type="caution">
    <text evidence="2">The sequence shown here is derived from an EMBL/GenBank/DDBJ whole genome shotgun (WGS) entry which is preliminary data.</text>
</comment>
<dbReference type="PROSITE" id="PS51257">
    <property type="entry name" value="PROKAR_LIPOPROTEIN"/>
    <property type="match status" value="1"/>
</dbReference>
<evidence type="ECO:0000313" key="2">
    <source>
        <dbReference type="EMBL" id="PNP89072.1"/>
    </source>
</evidence>
<dbReference type="EMBL" id="MPDH01000019">
    <property type="protein sequence ID" value="PNP89072.1"/>
    <property type="molecule type" value="Genomic_DNA"/>
</dbReference>
<keyword evidence="1" id="KW-0732">Signal</keyword>
<organism evidence="2 3">
    <name type="scientific">Listeria newyorkensis</name>
    <dbReference type="NCBI Taxonomy" id="1497681"/>
    <lineage>
        <taxon>Bacteria</taxon>
        <taxon>Bacillati</taxon>
        <taxon>Bacillota</taxon>
        <taxon>Bacilli</taxon>
        <taxon>Bacillales</taxon>
        <taxon>Listeriaceae</taxon>
        <taxon>Listeria</taxon>
    </lineage>
</organism>
<reference evidence="2 3" key="1">
    <citation type="submission" date="2016-11" db="EMBL/GenBank/DDBJ databases">
        <title>Whole Genome Sequence of Listeria newyorkensis.</title>
        <authorList>
            <person name="Frink S."/>
            <person name="Morales C."/>
            <person name="Kiang D."/>
        </authorList>
    </citation>
    <scope>NUCLEOTIDE SEQUENCE [LARGE SCALE GENOMIC DNA]</scope>
    <source>
        <strain evidence="2 3">F1604011-044</strain>
    </source>
</reference>
<feature type="chain" id="PRO_5047348184" description="Lipoprotein" evidence="1">
    <location>
        <begin position="25"/>
        <end position="76"/>
    </location>
</feature>
<evidence type="ECO:0000313" key="3">
    <source>
        <dbReference type="Proteomes" id="UP000236500"/>
    </source>
</evidence>
<protein>
    <recommendedName>
        <fullName evidence="4">Lipoprotein</fullName>
    </recommendedName>
</protein>
<dbReference type="Proteomes" id="UP000236500">
    <property type="component" value="Unassembled WGS sequence"/>
</dbReference>
<dbReference type="RefSeq" id="WP_036093408.1">
    <property type="nucleotide sequence ID" value="NZ_BJEY01000022.1"/>
</dbReference>
<gene>
    <name evidence="2" type="ORF">BMT55_13520</name>
</gene>
<feature type="signal peptide" evidence="1">
    <location>
        <begin position="1"/>
        <end position="24"/>
    </location>
</feature>
<proteinExistence type="predicted"/>
<sequence>MKKIMFPCMMILLFLGACSSTSTMQNKTPIYSATIYANNLRVDNIKWISGEKLNLQEGKYELESTTNIFDQNWNKM</sequence>
<evidence type="ECO:0008006" key="4">
    <source>
        <dbReference type="Google" id="ProtNLM"/>
    </source>
</evidence>
<accession>A0ABX4XJG7</accession>